<evidence type="ECO:0000256" key="8">
    <source>
        <dbReference type="ARBA" id="ARBA00023125"/>
    </source>
</evidence>
<feature type="domain" description="MCM C-terminal AAA(+) ATPase" evidence="13">
    <location>
        <begin position="334"/>
        <end position="540"/>
    </location>
</feature>
<dbReference type="Gene3D" id="2.20.28.10">
    <property type="match status" value="1"/>
</dbReference>
<feature type="region of interest" description="Disordered" evidence="12">
    <location>
        <begin position="706"/>
        <end position="799"/>
    </location>
</feature>
<dbReference type="GO" id="GO:1902975">
    <property type="term" value="P:mitotic DNA replication initiation"/>
    <property type="evidence" value="ECO:0007669"/>
    <property type="project" value="TreeGrafter"/>
</dbReference>
<keyword evidence="5 11" id="KW-0378">Hydrolase</keyword>
<protein>
    <recommendedName>
        <fullName evidence="11">DNA replication licensing factor MCM3</fullName>
        <ecNumber evidence="11">3.6.4.12</ecNumber>
    </recommendedName>
</protein>
<comment type="caution">
    <text evidence="14">The sequence shown here is derived from an EMBL/GenBank/DDBJ whole genome shotgun (WGS) entry which is preliminary data.</text>
</comment>
<dbReference type="Gene3D" id="2.40.50.140">
    <property type="entry name" value="Nucleic acid-binding proteins"/>
    <property type="match status" value="1"/>
</dbReference>
<dbReference type="InterPro" id="IPR003593">
    <property type="entry name" value="AAA+_ATPase"/>
</dbReference>
<keyword evidence="4 10" id="KW-0547">Nucleotide-binding</keyword>
<organism evidence="14 15">
    <name type="scientific">Trichinella papuae</name>
    <dbReference type="NCBI Taxonomy" id="268474"/>
    <lineage>
        <taxon>Eukaryota</taxon>
        <taxon>Metazoa</taxon>
        <taxon>Ecdysozoa</taxon>
        <taxon>Nematoda</taxon>
        <taxon>Enoplea</taxon>
        <taxon>Dorylaimia</taxon>
        <taxon>Trichinellida</taxon>
        <taxon>Trichinellidae</taxon>
        <taxon>Trichinella</taxon>
    </lineage>
</organism>
<evidence type="ECO:0000256" key="6">
    <source>
        <dbReference type="ARBA" id="ARBA00022806"/>
    </source>
</evidence>
<evidence type="ECO:0000259" key="13">
    <source>
        <dbReference type="PROSITE" id="PS50051"/>
    </source>
</evidence>
<keyword evidence="9 11" id="KW-0539">Nucleus</keyword>
<dbReference type="GO" id="GO:0042555">
    <property type="term" value="C:MCM complex"/>
    <property type="evidence" value="ECO:0007669"/>
    <property type="project" value="UniProtKB-UniRule"/>
</dbReference>
<evidence type="ECO:0000256" key="10">
    <source>
        <dbReference type="RuleBase" id="RU004070"/>
    </source>
</evidence>
<dbReference type="PROSITE" id="PS00847">
    <property type="entry name" value="MCM_1"/>
    <property type="match status" value="1"/>
</dbReference>
<sequence>MKYSRISFTFTLTFHYSTVGGGKIVHELIVTGEVNFCSKMAQVYDADREQELANAERDYLVFLDDASDSNIYTSRIQDMIQDAGCRLVVNINDLRRKFPERAKNLLSKAAEEIPCFERALRNMVYSLNPEFGKKYENFYVGFEGSFGIGHVNPRTLKSHFLGNLVCCEGIVTKCSLIYPKIVRSVHYCPATSKTVEKRYADLTSFETIPSNFVYPTEDENKNPYETEYGLSTYRDHQTFSVQELPESAPIGQLPRSVDIIADGDLTDRCSPGDRVRVVGVYRCLPNKQGGFTSGLFRTVLIANNIQLMSKEAEMTITPRDMADIRNFIRMKDKALDILVRSVAPSIHGHDEVKKAILCLLMGGTEKNLSNGTRLRGDINVLLIGDPSVAKSQILRYVLNIAPRAVTTTGRGSSGVGLTAAVVSDAESGEKRLEAGAMVLADRGVVCIDEFDKMSDIDRTAIHEVMEQGKVTITKAGIQAKLNARCSVLAAANPVFGKYDDSKTPMENISMQDSILSRFDLLFVLLDEHNAERDTMIASHVVNLHCYRAPGEDPGAVFDDTALLQGFTTEDISKEHEEDDEMVDNTDTDGHDIFEKNTTWLTRGENEHILTLDFLRKYIQYAKKINPVFTENACQYISEKYADLRAFDEKHSDKEKTMPVTARMLETMIRLSTAFAKMRFGKKITTADAEKAYSLLSYAVFKKKPQERLDSKESKKKKSRLNIDEDDEDESTPKRKFTSKRKTKKGDETTAEDVYEFGSESSDADEISFQQSKQRLRQSTEQPSQEEEEAAEEDTTQTPAISVDRFAAFRRHLRQAFDNRRAELMSKEEAIACIQEEAGNNRYSNGEIVAALERLSDENAIMIADGNIFLI</sequence>
<keyword evidence="8 10" id="KW-0238">DNA-binding</keyword>
<dbReference type="InterPro" id="IPR027925">
    <property type="entry name" value="MCM_N"/>
</dbReference>
<evidence type="ECO:0000313" key="15">
    <source>
        <dbReference type="Proteomes" id="UP000054843"/>
    </source>
</evidence>
<evidence type="ECO:0000313" key="14">
    <source>
        <dbReference type="EMBL" id="KRZ72366.1"/>
    </source>
</evidence>
<evidence type="ECO:0000256" key="7">
    <source>
        <dbReference type="ARBA" id="ARBA00022840"/>
    </source>
</evidence>
<dbReference type="Pfam" id="PF17855">
    <property type="entry name" value="MCM_lid"/>
    <property type="match status" value="1"/>
</dbReference>
<keyword evidence="7 10" id="KW-0067">ATP-binding</keyword>
<dbReference type="PRINTS" id="PR01659">
    <property type="entry name" value="MCMPROTEIN3"/>
</dbReference>
<dbReference type="EC" id="3.6.4.12" evidence="11"/>
<dbReference type="Pfam" id="PF23191">
    <property type="entry name" value="WHD_MCM3_C"/>
    <property type="match status" value="1"/>
</dbReference>
<evidence type="ECO:0000256" key="3">
    <source>
        <dbReference type="ARBA" id="ARBA00022705"/>
    </source>
</evidence>
<feature type="compositionally biased region" description="Acidic residues" evidence="12">
    <location>
        <begin position="783"/>
        <end position="794"/>
    </location>
</feature>
<dbReference type="GO" id="GO:0005634">
    <property type="term" value="C:nucleus"/>
    <property type="evidence" value="ECO:0007669"/>
    <property type="project" value="UniProtKB-SubCell"/>
</dbReference>
<dbReference type="EMBL" id="JYDO01000080">
    <property type="protein sequence ID" value="KRZ72366.1"/>
    <property type="molecule type" value="Genomic_DNA"/>
</dbReference>
<dbReference type="InterPro" id="IPR056575">
    <property type="entry name" value="WH_MCM3_C"/>
</dbReference>
<evidence type="ECO:0000256" key="11">
    <source>
        <dbReference type="RuleBase" id="RU368061"/>
    </source>
</evidence>
<evidence type="ECO:0000256" key="9">
    <source>
        <dbReference type="ARBA" id="ARBA00023242"/>
    </source>
</evidence>
<dbReference type="PANTHER" id="PTHR11630:SF46">
    <property type="entry name" value="DNA REPLICATION LICENSING FACTOR MCM3-RELATED"/>
    <property type="match status" value="1"/>
</dbReference>
<comment type="subunit">
    <text evidence="11">Component of the MCM2-7 complex.</text>
</comment>
<dbReference type="Pfam" id="PF14551">
    <property type="entry name" value="MCM_N"/>
    <property type="match status" value="1"/>
</dbReference>
<dbReference type="SUPFAM" id="SSF52540">
    <property type="entry name" value="P-loop containing nucleoside triphosphate hydrolases"/>
    <property type="match status" value="1"/>
</dbReference>
<dbReference type="InterPro" id="IPR012340">
    <property type="entry name" value="NA-bd_OB-fold"/>
</dbReference>
<dbReference type="PRINTS" id="PR01657">
    <property type="entry name" value="MCMFAMILY"/>
</dbReference>
<dbReference type="Pfam" id="PF17207">
    <property type="entry name" value="MCM_OB"/>
    <property type="match status" value="1"/>
</dbReference>
<keyword evidence="6 11" id="KW-0347">Helicase</keyword>
<dbReference type="GO" id="GO:0005524">
    <property type="term" value="F:ATP binding"/>
    <property type="evidence" value="ECO:0007669"/>
    <property type="project" value="UniProtKB-UniRule"/>
</dbReference>
<comment type="similarity">
    <text evidence="2 10">Belongs to the MCM family.</text>
</comment>
<keyword evidence="15" id="KW-1185">Reference proteome</keyword>
<evidence type="ECO:0000256" key="2">
    <source>
        <dbReference type="ARBA" id="ARBA00008010"/>
    </source>
</evidence>
<dbReference type="InterPro" id="IPR001208">
    <property type="entry name" value="MCM_dom"/>
</dbReference>
<dbReference type="Pfam" id="PF00493">
    <property type="entry name" value="MCM"/>
    <property type="match status" value="1"/>
</dbReference>
<comment type="function">
    <text evidence="11">Acts as component of the MCM2-7 complex (MCM complex) which is the replicative helicase essential for 'once per cell cycle' DNA replication initiation and elongation in eukaryotic cells. The active ATPase sites in the MCM2-7 ring are formed through the interaction surfaces of two neighboring subunits such that a critical structure of a conserved arginine finger motif is provided in trans relative to the ATP-binding site of the Walker A box of the adjacent subunit. The six ATPase active sites, however, are likely to contribute differentially to the complex helicase activity.</text>
</comment>
<evidence type="ECO:0000256" key="4">
    <source>
        <dbReference type="ARBA" id="ARBA00022741"/>
    </source>
</evidence>
<dbReference type="Gene3D" id="3.40.50.300">
    <property type="entry name" value="P-loop containing nucleotide triphosphate hydrolases"/>
    <property type="match status" value="1"/>
</dbReference>
<dbReference type="Gene3D" id="3.30.1640.10">
    <property type="entry name" value="mini-chromosome maintenance (MCM) complex, chain A, domain 1"/>
    <property type="match status" value="1"/>
</dbReference>
<evidence type="ECO:0000256" key="5">
    <source>
        <dbReference type="ARBA" id="ARBA00022801"/>
    </source>
</evidence>
<dbReference type="SMART" id="SM00350">
    <property type="entry name" value="MCM"/>
    <property type="match status" value="1"/>
</dbReference>
<gene>
    <name evidence="14" type="primary">mmcm3</name>
    <name evidence="14" type="ORF">T10_7993</name>
</gene>
<dbReference type="GO" id="GO:0006271">
    <property type="term" value="P:DNA strand elongation involved in DNA replication"/>
    <property type="evidence" value="ECO:0007669"/>
    <property type="project" value="TreeGrafter"/>
</dbReference>
<dbReference type="STRING" id="268474.A0A0V1MM76"/>
<dbReference type="FunFam" id="3.30.1640.10:FF:000002">
    <property type="entry name" value="DNA helicase"/>
    <property type="match status" value="1"/>
</dbReference>
<comment type="catalytic activity">
    <reaction evidence="11">
        <text>ATP + H2O = ADP + phosphate + H(+)</text>
        <dbReference type="Rhea" id="RHEA:13065"/>
        <dbReference type="ChEBI" id="CHEBI:15377"/>
        <dbReference type="ChEBI" id="CHEBI:15378"/>
        <dbReference type="ChEBI" id="CHEBI:30616"/>
        <dbReference type="ChEBI" id="CHEBI:43474"/>
        <dbReference type="ChEBI" id="CHEBI:456216"/>
        <dbReference type="EC" id="3.6.4.12"/>
    </reaction>
</comment>
<evidence type="ECO:0000256" key="1">
    <source>
        <dbReference type="ARBA" id="ARBA00004123"/>
    </source>
</evidence>
<dbReference type="GO" id="GO:0003697">
    <property type="term" value="F:single-stranded DNA binding"/>
    <property type="evidence" value="ECO:0007669"/>
    <property type="project" value="TreeGrafter"/>
</dbReference>
<feature type="compositionally biased region" description="Basic residues" evidence="12">
    <location>
        <begin position="733"/>
        <end position="743"/>
    </location>
</feature>
<dbReference type="Proteomes" id="UP000054843">
    <property type="component" value="Unassembled WGS sequence"/>
</dbReference>
<dbReference type="InterPro" id="IPR018525">
    <property type="entry name" value="MCM_CS"/>
</dbReference>
<dbReference type="GO" id="GO:0016887">
    <property type="term" value="F:ATP hydrolysis activity"/>
    <property type="evidence" value="ECO:0007669"/>
    <property type="project" value="RHEA"/>
</dbReference>
<proteinExistence type="inferred from homology"/>
<evidence type="ECO:0000256" key="12">
    <source>
        <dbReference type="SAM" id="MobiDB-lite"/>
    </source>
</evidence>
<dbReference type="InterPro" id="IPR031327">
    <property type="entry name" value="MCM"/>
</dbReference>
<dbReference type="SUPFAM" id="SSF50249">
    <property type="entry name" value="Nucleic acid-binding proteins"/>
    <property type="match status" value="1"/>
</dbReference>
<dbReference type="AlphaFoldDB" id="A0A0V1MM76"/>
<accession>A0A0V1MM76</accession>
<dbReference type="PANTHER" id="PTHR11630">
    <property type="entry name" value="DNA REPLICATION LICENSING FACTOR MCM FAMILY MEMBER"/>
    <property type="match status" value="1"/>
</dbReference>
<dbReference type="GO" id="GO:0000727">
    <property type="term" value="P:double-strand break repair via break-induced replication"/>
    <property type="evidence" value="ECO:0007669"/>
    <property type="project" value="TreeGrafter"/>
</dbReference>
<dbReference type="PROSITE" id="PS50051">
    <property type="entry name" value="MCM_2"/>
    <property type="match status" value="1"/>
</dbReference>
<dbReference type="InterPro" id="IPR027417">
    <property type="entry name" value="P-loop_NTPase"/>
</dbReference>
<dbReference type="GO" id="GO:0017116">
    <property type="term" value="F:single-stranded DNA helicase activity"/>
    <property type="evidence" value="ECO:0007669"/>
    <property type="project" value="TreeGrafter"/>
</dbReference>
<dbReference type="InterPro" id="IPR041562">
    <property type="entry name" value="MCM_lid"/>
</dbReference>
<dbReference type="InterPro" id="IPR008046">
    <property type="entry name" value="Mcm3"/>
</dbReference>
<dbReference type="InterPro" id="IPR033762">
    <property type="entry name" value="MCM_OB"/>
</dbReference>
<comment type="subcellular location">
    <subcellularLocation>
        <location evidence="1 11">Nucleus</location>
    </subcellularLocation>
</comment>
<name>A0A0V1MM76_9BILA</name>
<keyword evidence="3 11" id="KW-0235">DNA replication</keyword>
<dbReference type="SMART" id="SM00382">
    <property type="entry name" value="AAA"/>
    <property type="match status" value="1"/>
</dbReference>
<reference evidence="14 15" key="1">
    <citation type="submission" date="2015-01" db="EMBL/GenBank/DDBJ databases">
        <title>Evolution of Trichinella species and genotypes.</title>
        <authorList>
            <person name="Korhonen P.K."/>
            <person name="Edoardo P."/>
            <person name="Giuseppe L.R."/>
            <person name="Gasser R.B."/>
        </authorList>
    </citation>
    <scope>NUCLEOTIDE SEQUENCE [LARGE SCALE GENOMIC DNA]</scope>
    <source>
        <strain evidence="14">ISS1980</strain>
    </source>
</reference>